<feature type="signal peptide" evidence="1">
    <location>
        <begin position="1"/>
        <end position="18"/>
    </location>
</feature>
<sequence length="65" mass="7150">MLAPHRLLSSLLFPPSLSTLLTTNVITSHPIRYGREEIEGKMSVIVTPVASRSGRFNSGLCWITP</sequence>
<keyword evidence="3" id="KW-1185">Reference proteome</keyword>
<dbReference type="Proteomes" id="UP001222027">
    <property type="component" value="Unassembled WGS sequence"/>
</dbReference>
<gene>
    <name evidence="2" type="ORF">OPV22_017671</name>
</gene>
<feature type="chain" id="PRO_5043597197" description="Secreted protein" evidence="1">
    <location>
        <begin position="19"/>
        <end position="65"/>
    </location>
</feature>
<evidence type="ECO:0008006" key="4">
    <source>
        <dbReference type="Google" id="ProtNLM"/>
    </source>
</evidence>
<proteinExistence type="predicted"/>
<evidence type="ECO:0000313" key="3">
    <source>
        <dbReference type="Proteomes" id="UP001222027"/>
    </source>
</evidence>
<comment type="caution">
    <text evidence="2">The sequence shown here is derived from an EMBL/GenBank/DDBJ whole genome shotgun (WGS) entry which is preliminary data.</text>
</comment>
<keyword evidence="1" id="KW-0732">Signal</keyword>
<protein>
    <recommendedName>
        <fullName evidence="4">Secreted protein</fullName>
    </recommendedName>
</protein>
<organism evidence="2 3">
    <name type="scientific">Ensete ventricosum</name>
    <name type="common">Abyssinian banana</name>
    <name type="synonym">Musa ensete</name>
    <dbReference type="NCBI Taxonomy" id="4639"/>
    <lineage>
        <taxon>Eukaryota</taxon>
        <taxon>Viridiplantae</taxon>
        <taxon>Streptophyta</taxon>
        <taxon>Embryophyta</taxon>
        <taxon>Tracheophyta</taxon>
        <taxon>Spermatophyta</taxon>
        <taxon>Magnoliopsida</taxon>
        <taxon>Liliopsida</taxon>
        <taxon>Zingiberales</taxon>
        <taxon>Musaceae</taxon>
        <taxon>Ensete</taxon>
    </lineage>
</organism>
<name>A0AAV8PF61_ENSVE</name>
<reference evidence="2 3" key="1">
    <citation type="submission" date="2022-12" db="EMBL/GenBank/DDBJ databases">
        <title>Chromosome-scale assembly of the Ensete ventricosum genome.</title>
        <authorList>
            <person name="Dussert Y."/>
            <person name="Stocks J."/>
            <person name="Wendawek A."/>
            <person name="Woldeyes F."/>
            <person name="Nichols R.A."/>
            <person name="Borrell J.S."/>
        </authorList>
    </citation>
    <scope>NUCLEOTIDE SEQUENCE [LARGE SCALE GENOMIC DNA]</scope>
    <source>
        <strain evidence="3">cv. Maze</strain>
        <tissue evidence="2">Seeds</tissue>
    </source>
</reference>
<accession>A0AAV8PF61</accession>
<dbReference type="EMBL" id="JAQQAF010000005">
    <property type="protein sequence ID" value="KAJ8485186.1"/>
    <property type="molecule type" value="Genomic_DNA"/>
</dbReference>
<evidence type="ECO:0000313" key="2">
    <source>
        <dbReference type="EMBL" id="KAJ8485186.1"/>
    </source>
</evidence>
<dbReference type="AlphaFoldDB" id="A0AAV8PF61"/>
<evidence type="ECO:0000256" key="1">
    <source>
        <dbReference type="SAM" id="SignalP"/>
    </source>
</evidence>